<gene>
    <name evidence="3" type="primary">LOC112276072</name>
    <name evidence="2" type="ORF">PHYPA_027581</name>
</gene>
<evidence type="ECO:0000313" key="2">
    <source>
        <dbReference type="EMBL" id="PNR28889.1"/>
    </source>
</evidence>
<dbReference type="Proteomes" id="UP000006727">
    <property type="component" value="Chromosome 23"/>
</dbReference>
<proteinExistence type="predicted"/>
<keyword evidence="4" id="KW-1185">Reference proteome</keyword>
<keyword evidence="1" id="KW-1133">Transmembrane helix</keyword>
<accession>A0A2K1IHY4</accession>
<dbReference type="OrthoDB" id="196264at2759"/>
<name>A0A2K1IHY4_PHYPA</name>
<keyword evidence="1" id="KW-0812">Transmembrane</keyword>
<reference evidence="2 4" key="1">
    <citation type="journal article" date="2008" name="Science">
        <title>The Physcomitrella genome reveals evolutionary insights into the conquest of land by plants.</title>
        <authorList>
            <person name="Rensing S."/>
            <person name="Lang D."/>
            <person name="Zimmer A."/>
            <person name="Terry A."/>
            <person name="Salamov A."/>
            <person name="Shapiro H."/>
            <person name="Nishiyama T."/>
            <person name="Perroud P.-F."/>
            <person name="Lindquist E."/>
            <person name="Kamisugi Y."/>
            <person name="Tanahashi T."/>
            <person name="Sakakibara K."/>
            <person name="Fujita T."/>
            <person name="Oishi K."/>
            <person name="Shin-I T."/>
            <person name="Kuroki Y."/>
            <person name="Toyoda A."/>
            <person name="Suzuki Y."/>
            <person name="Hashimoto A."/>
            <person name="Yamaguchi K."/>
            <person name="Sugano A."/>
            <person name="Kohara Y."/>
            <person name="Fujiyama A."/>
            <person name="Anterola A."/>
            <person name="Aoki S."/>
            <person name="Ashton N."/>
            <person name="Barbazuk W.B."/>
            <person name="Barker E."/>
            <person name="Bennetzen J."/>
            <person name="Bezanilla M."/>
            <person name="Blankenship R."/>
            <person name="Cho S.H."/>
            <person name="Dutcher S."/>
            <person name="Estelle M."/>
            <person name="Fawcett J.A."/>
            <person name="Gundlach H."/>
            <person name="Hanada K."/>
            <person name="Heyl A."/>
            <person name="Hicks K.A."/>
            <person name="Hugh J."/>
            <person name="Lohr M."/>
            <person name="Mayer K."/>
            <person name="Melkozernov A."/>
            <person name="Murata T."/>
            <person name="Nelson D."/>
            <person name="Pils B."/>
            <person name="Prigge M."/>
            <person name="Reiss B."/>
            <person name="Renner T."/>
            <person name="Rombauts S."/>
            <person name="Rushton P."/>
            <person name="Sanderfoot A."/>
            <person name="Schween G."/>
            <person name="Shiu S.-H."/>
            <person name="Stueber K."/>
            <person name="Theodoulou F.L."/>
            <person name="Tu H."/>
            <person name="Van de Peer Y."/>
            <person name="Verrier P.J."/>
            <person name="Waters E."/>
            <person name="Wood A."/>
            <person name="Yang L."/>
            <person name="Cove D."/>
            <person name="Cuming A."/>
            <person name="Hasebe M."/>
            <person name="Lucas S."/>
            <person name="Mishler D.B."/>
            <person name="Reski R."/>
            <person name="Grigoriev I."/>
            <person name="Quatrano R.S."/>
            <person name="Boore J.L."/>
        </authorList>
    </citation>
    <scope>NUCLEOTIDE SEQUENCE [LARGE SCALE GENOMIC DNA]</scope>
    <source>
        <strain evidence="3 4">cv. Gransden 2004</strain>
    </source>
</reference>
<dbReference type="EMBL" id="ABEU02000023">
    <property type="protein sequence ID" value="PNR28889.1"/>
    <property type="molecule type" value="Genomic_DNA"/>
</dbReference>
<protein>
    <recommendedName>
        <fullName evidence="5">Cation/H+ exchanger domain-containing protein</fullName>
    </recommendedName>
</protein>
<organism evidence="2">
    <name type="scientific">Physcomitrium patens</name>
    <name type="common">Spreading-leaved earth moss</name>
    <name type="synonym">Physcomitrella patens</name>
    <dbReference type="NCBI Taxonomy" id="3218"/>
    <lineage>
        <taxon>Eukaryota</taxon>
        <taxon>Viridiplantae</taxon>
        <taxon>Streptophyta</taxon>
        <taxon>Embryophyta</taxon>
        <taxon>Bryophyta</taxon>
        <taxon>Bryophytina</taxon>
        <taxon>Bryopsida</taxon>
        <taxon>Funariidae</taxon>
        <taxon>Funariales</taxon>
        <taxon>Funariaceae</taxon>
        <taxon>Physcomitrium</taxon>
    </lineage>
</organism>
<keyword evidence="1" id="KW-0472">Membrane</keyword>
<dbReference type="Gramene" id="Pp3c23_3010V3.1">
    <property type="protein sequence ID" value="Pp3c23_3010V3.1"/>
    <property type="gene ID" value="Pp3c23_3010"/>
</dbReference>
<sequence>MEESGSLNALLYSLLMILCLFAAYVIKKHHFIYLPESDSALLLGVAFGGVAKLWFDVQGFRFSPLLFFYGILPITIFNAGYSLQKKAILEQASCCFASSCQTSMRAALISCRFVDGCY</sequence>
<evidence type="ECO:0000313" key="4">
    <source>
        <dbReference type="Proteomes" id="UP000006727"/>
    </source>
</evidence>
<evidence type="ECO:0000256" key="1">
    <source>
        <dbReference type="SAM" id="Phobius"/>
    </source>
</evidence>
<dbReference type="EnsemblPlants" id="Pp3c23_3010V3.1">
    <property type="protein sequence ID" value="Pp3c23_3010V3.1"/>
    <property type="gene ID" value="Pp3c23_3010"/>
</dbReference>
<evidence type="ECO:0000313" key="3">
    <source>
        <dbReference type="EnsemblPlants" id="Pp3c23_3010V3.1"/>
    </source>
</evidence>
<dbReference type="AlphaFoldDB" id="A0A2K1IHY4"/>
<reference evidence="2 4" key="2">
    <citation type="journal article" date="2018" name="Plant J.">
        <title>The Physcomitrella patens chromosome-scale assembly reveals moss genome structure and evolution.</title>
        <authorList>
            <person name="Lang D."/>
            <person name="Ullrich K.K."/>
            <person name="Murat F."/>
            <person name="Fuchs J."/>
            <person name="Jenkins J."/>
            <person name="Haas F.B."/>
            <person name="Piednoel M."/>
            <person name="Gundlach H."/>
            <person name="Van Bel M."/>
            <person name="Meyberg R."/>
            <person name="Vives C."/>
            <person name="Morata J."/>
            <person name="Symeonidi A."/>
            <person name="Hiss M."/>
            <person name="Muchero W."/>
            <person name="Kamisugi Y."/>
            <person name="Saleh O."/>
            <person name="Blanc G."/>
            <person name="Decker E.L."/>
            <person name="van Gessel N."/>
            <person name="Grimwood J."/>
            <person name="Hayes R.D."/>
            <person name="Graham S.W."/>
            <person name="Gunter L.E."/>
            <person name="McDaniel S.F."/>
            <person name="Hoernstein S.N.W."/>
            <person name="Larsson A."/>
            <person name="Li F.W."/>
            <person name="Perroud P.F."/>
            <person name="Phillips J."/>
            <person name="Ranjan P."/>
            <person name="Rokshar D.S."/>
            <person name="Rothfels C.J."/>
            <person name="Schneider L."/>
            <person name="Shu S."/>
            <person name="Stevenson D.W."/>
            <person name="Thummler F."/>
            <person name="Tillich M."/>
            <person name="Villarreal Aguilar J.C."/>
            <person name="Widiez T."/>
            <person name="Wong G.K."/>
            <person name="Wymore A."/>
            <person name="Zhang Y."/>
            <person name="Zimmer A.D."/>
            <person name="Quatrano R.S."/>
            <person name="Mayer K.F.X."/>
            <person name="Goodstein D."/>
            <person name="Casacuberta J.M."/>
            <person name="Vandepoele K."/>
            <person name="Reski R."/>
            <person name="Cuming A.C."/>
            <person name="Tuskan G.A."/>
            <person name="Maumus F."/>
            <person name="Salse J."/>
            <person name="Schmutz J."/>
            <person name="Rensing S.A."/>
        </authorList>
    </citation>
    <scope>NUCLEOTIDE SEQUENCE [LARGE SCALE GENOMIC DNA]</scope>
    <source>
        <strain evidence="3 4">cv. Gransden 2004</strain>
    </source>
</reference>
<evidence type="ECO:0008006" key="5">
    <source>
        <dbReference type="Google" id="ProtNLM"/>
    </source>
</evidence>
<feature type="transmembrane region" description="Helical" evidence="1">
    <location>
        <begin position="6"/>
        <end position="26"/>
    </location>
</feature>
<reference evidence="3" key="3">
    <citation type="submission" date="2020-12" db="UniProtKB">
        <authorList>
            <consortium name="EnsemblPlants"/>
        </authorList>
    </citation>
    <scope>IDENTIFICATION</scope>
</reference>
<feature type="transmembrane region" description="Helical" evidence="1">
    <location>
        <begin position="61"/>
        <end position="81"/>
    </location>
</feature>